<evidence type="ECO:0000313" key="1">
    <source>
        <dbReference type="EMBL" id="SHK87164.1"/>
    </source>
</evidence>
<dbReference type="EMBL" id="LT670844">
    <property type="protein sequence ID" value="SHK87164.1"/>
    <property type="molecule type" value="Genomic_DNA"/>
</dbReference>
<protein>
    <submittedName>
        <fullName evidence="1">Uncharacterized protein</fullName>
    </submittedName>
</protein>
<organism evidence="1 2">
    <name type="scientific">Bradyrhizobium lablabi</name>
    <dbReference type="NCBI Taxonomy" id="722472"/>
    <lineage>
        <taxon>Bacteria</taxon>
        <taxon>Pseudomonadati</taxon>
        <taxon>Pseudomonadota</taxon>
        <taxon>Alphaproteobacteria</taxon>
        <taxon>Hyphomicrobiales</taxon>
        <taxon>Nitrobacteraceae</taxon>
        <taxon>Bradyrhizobium</taxon>
    </lineage>
</organism>
<dbReference type="AlphaFoldDB" id="A0A1M6W0E4"/>
<name>A0A1M6W0E4_9BRAD</name>
<sequence length="100" mass="10988">MNSAASRCCIQREGNDAPATAFWIAIVQNADGYSLFDRLDAVPHRGSAEQQIFSLRQVNDPFPSEADGVIERQIGVFDRVLVQLIDRTKARGREARAGGV</sequence>
<dbReference type="Proteomes" id="UP000189935">
    <property type="component" value="Chromosome I"/>
</dbReference>
<gene>
    <name evidence="1" type="ORF">SAMN05444159_4410</name>
</gene>
<proteinExistence type="predicted"/>
<evidence type="ECO:0000313" key="2">
    <source>
        <dbReference type="Proteomes" id="UP000189935"/>
    </source>
</evidence>
<accession>A0A1M6W0E4</accession>
<reference evidence="1 2" key="1">
    <citation type="submission" date="2016-11" db="EMBL/GenBank/DDBJ databases">
        <authorList>
            <person name="Jaros S."/>
            <person name="Januszkiewicz K."/>
            <person name="Wedrychowicz H."/>
        </authorList>
    </citation>
    <scope>NUCLEOTIDE SEQUENCE [LARGE SCALE GENOMIC DNA]</scope>
    <source>
        <strain evidence="1 2">GAS499</strain>
    </source>
</reference>